<feature type="transmembrane region" description="Helical" evidence="7">
    <location>
        <begin position="365"/>
        <end position="386"/>
    </location>
</feature>
<sequence length="460" mass="48775">MDASPSVNEASRKAETPRFVAGSTMRHVLVMTGTGTGAAGLIAIFIVDLISLLYISWLNDPSLTAGVGLATVVMFFTVSINVGLMIPIGALVSRALGARRPEDARRMATSGSILMAMVAAAVSMVLLPVLPLILNAIGAGAQTYEVALNFLWIALPTNVLMAFGMAFSTVLRAAGDAKRSMYATLSVAAVTIVLDPILIFGFGLKANGAAMSINIARVAYLYVGYRYLTRSHDLLEKPRLKAILSDARPFFAIAVPAILTNIAAPVANAFFTSIMAQFGDQAVAASAIIDRVTPVAFAGVFALAGAIGPVLGQNWGAQRYDRMRQTLKDALTFTILYVGGVWLMLVLVQVPITEAFNAPPMTADIVQFFCRVSGFIWFFVSLVFVANASFNNLGYPLLSTFFNWGRATLGMIPFAYVGAHMGGPNGALIGIGVGSVAFGIAAVITAFWTIRRLERQAVPG</sequence>
<dbReference type="InterPro" id="IPR052031">
    <property type="entry name" value="Membrane_Transporter-Flippase"/>
</dbReference>
<dbReference type="GO" id="GO:0042910">
    <property type="term" value="F:xenobiotic transmembrane transporter activity"/>
    <property type="evidence" value="ECO:0007669"/>
    <property type="project" value="InterPro"/>
</dbReference>
<feature type="transmembrane region" description="Helical" evidence="7">
    <location>
        <begin position="182"/>
        <end position="203"/>
    </location>
</feature>
<evidence type="ECO:0000256" key="2">
    <source>
        <dbReference type="ARBA" id="ARBA00022448"/>
    </source>
</evidence>
<feature type="transmembrane region" description="Helical" evidence="7">
    <location>
        <begin position="67"/>
        <end position="92"/>
    </location>
</feature>
<keyword evidence="9" id="KW-1185">Reference proteome</keyword>
<evidence type="ECO:0000313" key="9">
    <source>
        <dbReference type="Proteomes" id="UP000519439"/>
    </source>
</evidence>
<dbReference type="GO" id="GO:0015297">
    <property type="term" value="F:antiporter activity"/>
    <property type="evidence" value="ECO:0007669"/>
    <property type="project" value="InterPro"/>
</dbReference>
<evidence type="ECO:0000256" key="1">
    <source>
        <dbReference type="ARBA" id="ARBA00004429"/>
    </source>
</evidence>
<dbReference type="GO" id="GO:0005886">
    <property type="term" value="C:plasma membrane"/>
    <property type="evidence" value="ECO:0007669"/>
    <property type="project" value="UniProtKB-SubCell"/>
</dbReference>
<keyword evidence="6 7" id="KW-0472">Membrane</keyword>
<dbReference type="AlphaFoldDB" id="A0A7W6IES0"/>
<feature type="transmembrane region" description="Helical" evidence="7">
    <location>
        <begin position="150"/>
        <end position="170"/>
    </location>
</feature>
<feature type="transmembrane region" description="Helical" evidence="7">
    <location>
        <begin position="249"/>
        <end position="271"/>
    </location>
</feature>
<evidence type="ECO:0000256" key="3">
    <source>
        <dbReference type="ARBA" id="ARBA00022475"/>
    </source>
</evidence>
<dbReference type="PANTHER" id="PTHR43549">
    <property type="entry name" value="MULTIDRUG RESISTANCE PROTEIN YPNP-RELATED"/>
    <property type="match status" value="1"/>
</dbReference>
<dbReference type="RefSeq" id="WP_035458792.1">
    <property type="nucleotide sequence ID" value="NZ_JACIDC010000005.1"/>
</dbReference>
<accession>A0A7W6IES0</accession>
<organism evidence="8 9">
    <name type="scientific">Microvirga flocculans</name>
    <dbReference type="NCBI Taxonomy" id="217168"/>
    <lineage>
        <taxon>Bacteria</taxon>
        <taxon>Pseudomonadati</taxon>
        <taxon>Pseudomonadota</taxon>
        <taxon>Alphaproteobacteria</taxon>
        <taxon>Hyphomicrobiales</taxon>
        <taxon>Methylobacteriaceae</taxon>
        <taxon>Microvirga</taxon>
    </lineage>
</organism>
<evidence type="ECO:0000256" key="5">
    <source>
        <dbReference type="ARBA" id="ARBA00022989"/>
    </source>
</evidence>
<feature type="transmembrane region" description="Helical" evidence="7">
    <location>
        <begin position="428"/>
        <end position="450"/>
    </location>
</feature>
<evidence type="ECO:0000256" key="6">
    <source>
        <dbReference type="ARBA" id="ARBA00023136"/>
    </source>
</evidence>
<dbReference type="InterPro" id="IPR002528">
    <property type="entry name" value="MATE_fam"/>
</dbReference>
<evidence type="ECO:0000256" key="4">
    <source>
        <dbReference type="ARBA" id="ARBA00022692"/>
    </source>
</evidence>
<keyword evidence="5 7" id="KW-1133">Transmembrane helix</keyword>
<comment type="caution">
    <text evidence="8">The sequence shown here is derived from an EMBL/GenBank/DDBJ whole genome shotgun (WGS) entry which is preliminary data.</text>
</comment>
<dbReference type="EMBL" id="JACIDC010000005">
    <property type="protein sequence ID" value="MBB4040132.1"/>
    <property type="molecule type" value="Genomic_DNA"/>
</dbReference>
<keyword evidence="4 7" id="KW-0812">Transmembrane</keyword>
<feature type="transmembrane region" description="Helical" evidence="7">
    <location>
        <begin position="393"/>
        <end position="416"/>
    </location>
</feature>
<dbReference type="PIRSF" id="PIRSF006603">
    <property type="entry name" value="DinF"/>
    <property type="match status" value="1"/>
</dbReference>
<reference evidence="8 9" key="1">
    <citation type="submission" date="2020-08" db="EMBL/GenBank/DDBJ databases">
        <title>Genomic Encyclopedia of Type Strains, Phase IV (KMG-IV): sequencing the most valuable type-strain genomes for metagenomic binning, comparative biology and taxonomic classification.</title>
        <authorList>
            <person name="Goeker M."/>
        </authorList>
    </citation>
    <scope>NUCLEOTIDE SEQUENCE [LARGE SCALE GENOMIC DNA]</scope>
    <source>
        <strain evidence="8 9">DSM 15743</strain>
    </source>
</reference>
<protein>
    <submittedName>
        <fullName evidence="8">Putative MATE family efflux protein</fullName>
    </submittedName>
</protein>
<keyword evidence="2" id="KW-0813">Transport</keyword>
<evidence type="ECO:0000256" key="7">
    <source>
        <dbReference type="SAM" id="Phobius"/>
    </source>
</evidence>
<dbReference type="Pfam" id="PF01554">
    <property type="entry name" value="MatE"/>
    <property type="match status" value="2"/>
</dbReference>
<dbReference type="NCBIfam" id="TIGR00797">
    <property type="entry name" value="matE"/>
    <property type="match status" value="1"/>
</dbReference>
<name>A0A7W6IES0_9HYPH</name>
<feature type="transmembrane region" description="Helical" evidence="7">
    <location>
        <begin position="291"/>
        <end position="311"/>
    </location>
</feature>
<proteinExistence type="predicted"/>
<feature type="transmembrane region" description="Helical" evidence="7">
    <location>
        <begin position="209"/>
        <end position="228"/>
    </location>
</feature>
<dbReference type="PANTHER" id="PTHR43549:SF2">
    <property type="entry name" value="MULTIDRUG RESISTANCE PROTEIN NORM-RELATED"/>
    <property type="match status" value="1"/>
</dbReference>
<dbReference type="InterPro" id="IPR048279">
    <property type="entry name" value="MdtK-like"/>
</dbReference>
<comment type="subcellular location">
    <subcellularLocation>
        <location evidence="1">Cell inner membrane</location>
        <topology evidence="1">Multi-pass membrane protein</topology>
    </subcellularLocation>
</comment>
<feature type="transmembrane region" description="Helical" evidence="7">
    <location>
        <begin position="28"/>
        <end position="55"/>
    </location>
</feature>
<evidence type="ECO:0000313" key="8">
    <source>
        <dbReference type="EMBL" id="MBB4040132.1"/>
    </source>
</evidence>
<feature type="transmembrane region" description="Helical" evidence="7">
    <location>
        <begin position="113"/>
        <end position="138"/>
    </location>
</feature>
<dbReference type="Proteomes" id="UP000519439">
    <property type="component" value="Unassembled WGS sequence"/>
</dbReference>
<feature type="transmembrane region" description="Helical" evidence="7">
    <location>
        <begin position="331"/>
        <end position="353"/>
    </location>
</feature>
<keyword evidence="3" id="KW-1003">Cell membrane</keyword>
<gene>
    <name evidence="8" type="ORF">GGR34_001783</name>
</gene>